<dbReference type="PaxDb" id="6945-B7Q3L9"/>
<organism>
    <name type="scientific">Ixodes scapularis</name>
    <name type="common">Black-legged tick</name>
    <name type="synonym">Deer tick</name>
    <dbReference type="NCBI Taxonomy" id="6945"/>
    <lineage>
        <taxon>Eukaryota</taxon>
        <taxon>Metazoa</taxon>
        <taxon>Ecdysozoa</taxon>
        <taxon>Arthropoda</taxon>
        <taxon>Chelicerata</taxon>
        <taxon>Arachnida</taxon>
        <taxon>Acari</taxon>
        <taxon>Parasitiformes</taxon>
        <taxon>Ixodida</taxon>
        <taxon>Ixodoidea</taxon>
        <taxon>Ixodidae</taxon>
        <taxon>Ixodinae</taxon>
        <taxon>Ixodes</taxon>
    </lineage>
</organism>
<keyword evidence="5" id="KW-1267">Proteomics identification</keyword>
<reference evidence="2 4" key="1">
    <citation type="submission" date="2008-03" db="EMBL/GenBank/DDBJ databases">
        <title>Annotation of Ixodes scapularis.</title>
        <authorList>
            <consortium name="Ixodes scapularis Genome Project Consortium"/>
            <person name="Caler E."/>
            <person name="Hannick L.I."/>
            <person name="Bidwell S."/>
            <person name="Joardar V."/>
            <person name="Thiagarajan M."/>
            <person name="Amedeo P."/>
            <person name="Galinsky K.J."/>
            <person name="Schobel S."/>
            <person name="Inman J."/>
            <person name="Hostetler J."/>
            <person name="Miller J."/>
            <person name="Hammond M."/>
            <person name="Megy K."/>
            <person name="Lawson D."/>
            <person name="Kodira C."/>
            <person name="Sutton G."/>
            <person name="Meyer J."/>
            <person name="Hill C.A."/>
            <person name="Birren B."/>
            <person name="Nene V."/>
            <person name="Collins F."/>
            <person name="Alarcon-Chaidez F."/>
            <person name="Wikel S."/>
            <person name="Strausberg R."/>
        </authorList>
    </citation>
    <scope>NUCLEOTIDE SEQUENCE [LARGE SCALE GENOMIC DNA]</scope>
    <source>
        <strain evidence="4">Wikel</strain>
        <strain evidence="2">Wikel colony</strain>
    </source>
</reference>
<keyword evidence="1" id="KW-0175">Coiled coil</keyword>
<evidence type="ECO:0000313" key="2">
    <source>
        <dbReference type="EMBL" id="EEC13441.1"/>
    </source>
</evidence>
<dbReference type="EMBL" id="ABJB010268400">
    <property type="status" value="NOT_ANNOTATED_CDS"/>
    <property type="molecule type" value="Genomic_DNA"/>
</dbReference>
<protein>
    <submittedName>
        <fullName evidence="2 3">Uncharacterized protein</fullName>
    </submittedName>
</protein>
<evidence type="ECO:0000313" key="4">
    <source>
        <dbReference type="Proteomes" id="UP000001555"/>
    </source>
</evidence>
<evidence type="ECO:0000313" key="3">
    <source>
        <dbReference type="EnsemblMetazoa" id="ISCW009325-PA"/>
    </source>
</evidence>
<dbReference type="VEuPathDB" id="VectorBase:ISCI009325"/>
<dbReference type="HOGENOM" id="CLU_1086964_0_0_1"/>
<sequence>MEHRRCNDATVTHTLDVLCSERELLGVKCGVQAVRAKICRPPERQRRFAAEEAETASKLQEERRRLETTVKTLHQKRQLAERQRKALAQLKGSLCSKFDAGQRLESLLQDKEEVSALRKTAEDNYHRLLKEQEAVAENKSQLKSQAEIKLQATECKLGLKTEELDQAVQRLKVLRLQCQELVCSKDSEVAGLDAEIRKVEDEAKKFRLSLANEVEETRRNVQQVYARQKAMLKMAERAFFPDYKEPPKDAEGGNNV</sequence>
<dbReference type="EMBL" id="ABJB010128470">
    <property type="status" value="NOT_ANNOTATED_CDS"/>
    <property type="molecule type" value="Genomic_DNA"/>
</dbReference>
<dbReference type="Proteomes" id="UP000001555">
    <property type="component" value="Unassembled WGS sequence"/>
</dbReference>
<dbReference type="OrthoDB" id="8194677at2759"/>
<dbReference type="AlphaFoldDB" id="B7Q3L9"/>
<evidence type="ECO:0007829" key="5">
    <source>
        <dbReference type="PeptideAtlas" id="B7Q3L9"/>
    </source>
</evidence>
<reference evidence="3" key="2">
    <citation type="submission" date="2020-05" db="UniProtKB">
        <authorList>
            <consortium name="EnsemblMetazoa"/>
        </authorList>
    </citation>
    <scope>IDENTIFICATION</scope>
    <source>
        <strain evidence="3">wikel</strain>
    </source>
</reference>
<evidence type="ECO:0000256" key="1">
    <source>
        <dbReference type="SAM" id="Coils"/>
    </source>
</evidence>
<dbReference type="EMBL" id="ABJB010744215">
    <property type="status" value="NOT_ANNOTATED_CDS"/>
    <property type="molecule type" value="Genomic_DNA"/>
</dbReference>
<dbReference type="InParanoid" id="B7Q3L9"/>
<dbReference type="EMBL" id="DS850702">
    <property type="protein sequence ID" value="EEC13441.1"/>
    <property type="molecule type" value="Genomic_DNA"/>
</dbReference>
<dbReference type="EMBL" id="ABJB010380393">
    <property type="status" value="NOT_ANNOTATED_CDS"/>
    <property type="molecule type" value="Genomic_DNA"/>
</dbReference>
<proteinExistence type="evidence at protein level"/>
<feature type="coiled-coil region" evidence="1">
    <location>
        <begin position="49"/>
        <end position="149"/>
    </location>
</feature>
<keyword evidence="4" id="KW-1185">Reference proteome</keyword>
<dbReference type="VEuPathDB" id="VectorBase:ISCW009325"/>
<gene>
    <name evidence="2" type="ORF">IscW_ISCW009325</name>
</gene>
<accession>B7Q3L9</accession>
<dbReference type="VEuPathDB" id="VectorBase:ISCP_030413"/>
<name>B7Q3L9_IXOSC</name>
<dbReference type="EnsemblMetazoa" id="ISCW009325-RA">
    <property type="protein sequence ID" value="ISCW009325-PA"/>
    <property type="gene ID" value="ISCW009325"/>
</dbReference>